<evidence type="ECO:0000259" key="2">
    <source>
        <dbReference type="PROSITE" id="PS51819"/>
    </source>
</evidence>
<keyword evidence="1" id="KW-0479">Metal-binding</keyword>
<gene>
    <name evidence="3" type="ORF">JIN84_05805</name>
</gene>
<dbReference type="Gene3D" id="3.10.180.10">
    <property type="entry name" value="2,3-Dihydroxybiphenyl 1,2-Dioxygenase, domain 1"/>
    <property type="match status" value="1"/>
</dbReference>
<accession>A0A934R2J9</accession>
<keyword evidence="4" id="KW-1185">Reference proteome</keyword>
<name>A0A934R2J9_9BACT</name>
<dbReference type="SUPFAM" id="SSF54593">
    <property type="entry name" value="Glyoxalase/Bleomycin resistance protein/Dihydroxybiphenyl dioxygenase"/>
    <property type="match status" value="1"/>
</dbReference>
<evidence type="ECO:0000256" key="1">
    <source>
        <dbReference type="ARBA" id="ARBA00022723"/>
    </source>
</evidence>
<dbReference type="Proteomes" id="UP000600139">
    <property type="component" value="Unassembled WGS sequence"/>
</dbReference>
<dbReference type="PROSITE" id="PS51819">
    <property type="entry name" value="VOC"/>
    <property type="match status" value="1"/>
</dbReference>
<organism evidence="3 4">
    <name type="scientific">Luteolibacter yonseiensis</name>
    <dbReference type="NCBI Taxonomy" id="1144680"/>
    <lineage>
        <taxon>Bacteria</taxon>
        <taxon>Pseudomonadati</taxon>
        <taxon>Verrucomicrobiota</taxon>
        <taxon>Verrucomicrobiia</taxon>
        <taxon>Verrucomicrobiales</taxon>
        <taxon>Verrucomicrobiaceae</taxon>
        <taxon>Luteolibacter</taxon>
    </lineage>
</organism>
<sequence>MKLHRIDHIGITVRDLPAMRDFLLALGMEVIGEDDVSGPWVDRVIGLDNARSSIAMLKTPDGNANIELVQFHHPASPGEATPPHPMNVPGLRHLAFTVGDLEGTVAHLRQKGAELLGEIVNYRDIYKLCCIRGPEGIILELAEEL</sequence>
<proteinExistence type="predicted"/>
<dbReference type="PANTHER" id="PTHR43048">
    <property type="entry name" value="METHYLMALONYL-COA EPIMERASE"/>
    <property type="match status" value="1"/>
</dbReference>
<dbReference type="GO" id="GO:0004493">
    <property type="term" value="F:methylmalonyl-CoA epimerase activity"/>
    <property type="evidence" value="ECO:0007669"/>
    <property type="project" value="TreeGrafter"/>
</dbReference>
<comment type="caution">
    <text evidence="3">The sequence shown here is derived from an EMBL/GenBank/DDBJ whole genome shotgun (WGS) entry which is preliminary data.</text>
</comment>
<feature type="domain" description="VOC" evidence="2">
    <location>
        <begin position="5"/>
        <end position="144"/>
    </location>
</feature>
<dbReference type="EMBL" id="JAENIK010000005">
    <property type="protein sequence ID" value="MBK1815116.1"/>
    <property type="molecule type" value="Genomic_DNA"/>
</dbReference>
<dbReference type="CDD" id="cd08353">
    <property type="entry name" value="VOC_like"/>
    <property type="match status" value="1"/>
</dbReference>
<dbReference type="InterPro" id="IPR037523">
    <property type="entry name" value="VOC_core"/>
</dbReference>
<dbReference type="AlphaFoldDB" id="A0A934R2J9"/>
<evidence type="ECO:0000313" key="3">
    <source>
        <dbReference type="EMBL" id="MBK1815116.1"/>
    </source>
</evidence>
<reference evidence="3" key="1">
    <citation type="submission" date="2021-01" db="EMBL/GenBank/DDBJ databases">
        <title>Modified the classification status of verrucomicrobia.</title>
        <authorList>
            <person name="Feng X."/>
        </authorList>
    </citation>
    <scope>NUCLEOTIDE SEQUENCE</scope>
    <source>
        <strain evidence="3">JCM 18052</strain>
    </source>
</reference>
<dbReference type="RefSeq" id="WP_200350086.1">
    <property type="nucleotide sequence ID" value="NZ_BAABHZ010000005.1"/>
</dbReference>
<protein>
    <submittedName>
        <fullName evidence="3">VOC family protein</fullName>
    </submittedName>
</protein>
<dbReference type="GO" id="GO:0046491">
    <property type="term" value="P:L-methylmalonyl-CoA metabolic process"/>
    <property type="evidence" value="ECO:0007669"/>
    <property type="project" value="TreeGrafter"/>
</dbReference>
<dbReference type="Pfam" id="PF13669">
    <property type="entry name" value="Glyoxalase_4"/>
    <property type="match status" value="1"/>
</dbReference>
<dbReference type="PANTHER" id="PTHR43048:SF5">
    <property type="entry name" value="BLR5325 PROTEIN"/>
    <property type="match status" value="1"/>
</dbReference>
<evidence type="ECO:0000313" key="4">
    <source>
        <dbReference type="Proteomes" id="UP000600139"/>
    </source>
</evidence>
<dbReference type="GO" id="GO:0046872">
    <property type="term" value="F:metal ion binding"/>
    <property type="evidence" value="ECO:0007669"/>
    <property type="project" value="UniProtKB-KW"/>
</dbReference>
<dbReference type="InterPro" id="IPR029068">
    <property type="entry name" value="Glyas_Bleomycin-R_OHBP_Dase"/>
</dbReference>
<dbReference type="InterPro" id="IPR051785">
    <property type="entry name" value="MMCE/EMCE_epimerase"/>
</dbReference>